<proteinExistence type="predicted"/>
<dbReference type="OrthoDB" id="9809391at2"/>
<dbReference type="PANTHER" id="PTHR30204">
    <property type="entry name" value="REDOX-CYCLING DRUG-SENSING TRANSCRIPTIONAL ACTIVATOR SOXR"/>
    <property type="match status" value="1"/>
</dbReference>
<dbReference type="Pfam" id="PF07739">
    <property type="entry name" value="TipAS"/>
    <property type="match status" value="1"/>
</dbReference>
<dbReference type="Gene3D" id="1.10.1660.10">
    <property type="match status" value="1"/>
</dbReference>
<dbReference type="InterPro" id="IPR009061">
    <property type="entry name" value="DNA-bd_dom_put_sf"/>
</dbReference>
<evidence type="ECO:0000259" key="2">
    <source>
        <dbReference type="PROSITE" id="PS50937"/>
    </source>
</evidence>
<dbReference type="PROSITE" id="PS50937">
    <property type="entry name" value="HTH_MERR_2"/>
    <property type="match status" value="1"/>
</dbReference>
<dbReference type="SUPFAM" id="SSF89082">
    <property type="entry name" value="Antibiotic binding domain of TipA-like multidrug resistance regulators"/>
    <property type="match status" value="1"/>
</dbReference>
<keyword evidence="4" id="KW-1185">Reference proteome</keyword>
<dbReference type="Gene3D" id="1.10.490.50">
    <property type="entry name" value="Antibiotic binding domain of TipA-like multidrug resistance regulators"/>
    <property type="match status" value="1"/>
</dbReference>
<dbReference type="InterPro" id="IPR047057">
    <property type="entry name" value="MerR_fam"/>
</dbReference>
<dbReference type="EMBL" id="FONZ01000002">
    <property type="protein sequence ID" value="SFF01242.1"/>
    <property type="molecule type" value="Genomic_DNA"/>
</dbReference>
<evidence type="ECO:0000256" key="1">
    <source>
        <dbReference type="ARBA" id="ARBA00023125"/>
    </source>
</evidence>
<sequence>MGRTIHEVSRMTGLTSRTLRHYDAIGLLPPSSTSPSGMRSYDDDALVRLQRILVLRDLGLGLDAIRQALDLDHPSTTAALRQHVAQLETARARVDRQIAAVQRTLTALEQGADLMTDSMFDGFDHTQHADEVVERWGSDAYAASDSWWRGLTADERSDFRDRVATLNEAWVSAWRDDEDPASTRAQDLAARHVAWLRSVPGTPAALPEHARAYVLGLADMYVADPRFAANYGGPEGAQFVRAALRAHLDA</sequence>
<evidence type="ECO:0000313" key="3">
    <source>
        <dbReference type="EMBL" id="SFF01242.1"/>
    </source>
</evidence>
<feature type="domain" description="HTH merR-type" evidence="2">
    <location>
        <begin position="1"/>
        <end position="71"/>
    </location>
</feature>
<evidence type="ECO:0000313" key="4">
    <source>
        <dbReference type="Proteomes" id="UP000198520"/>
    </source>
</evidence>
<reference evidence="4" key="1">
    <citation type="submission" date="2016-10" db="EMBL/GenBank/DDBJ databases">
        <authorList>
            <person name="Varghese N."/>
            <person name="Submissions S."/>
        </authorList>
    </citation>
    <scope>NUCLEOTIDE SEQUENCE [LARGE SCALE GENOMIC DNA]</scope>
    <source>
        <strain evidence="4">DSM 19083</strain>
    </source>
</reference>
<dbReference type="CDD" id="cd01106">
    <property type="entry name" value="HTH_TipAL-Mta"/>
    <property type="match status" value="1"/>
</dbReference>
<organism evidence="3 4">
    <name type="scientific">Flavimobilis marinus</name>
    <dbReference type="NCBI Taxonomy" id="285351"/>
    <lineage>
        <taxon>Bacteria</taxon>
        <taxon>Bacillati</taxon>
        <taxon>Actinomycetota</taxon>
        <taxon>Actinomycetes</taxon>
        <taxon>Micrococcales</taxon>
        <taxon>Jonesiaceae</taxon>
        <taxon>Flavimobilis</taxon>
    </lineage>
</organism>
<dbReference type="AlphaFoldDB" id="A0A1I2F7F5"/>
<dbReference type="STRING" id="285351.SAMN04488035_1172"/>
<name>A0A1I2F7F5_9MICO</name>
<protein>
    <submittedName>
        <fullName evidence="3">DNA-binding transcriptional regulator, MerR family</fullName>
    </submittedName>
</protein>
<dbReference type="SMART" id="SM00422">
    <property type="entry name" value="HTH_MERR"/>
    <property type="match status" value="1"/>
</dbReference>
<accession>A0A1I2F7F5</accession>
<dbReference type="InterPro" id="IPR036244">
    <property type="entry name" value="TipA-like_antibiotic-bd"/>
</dbReference>
<dbReference type="InterPro" id="IPR012925">
    <property type="entry name" value="TipAS_dom"/>
</dbReference>
<dbReference type="InterPro" id="IPR000551">
    <property type="entry name" value="MerR-type_HTH_dom"/>
</dbReference>
<dbReference type="SUPFAM" id="SSF46955">
    <property type="entry name" value="Putative DNA-binding domain"/>
    <property type="match status" value="1"/>
</dbReference>
<gene>
    <name evidence="3" type="ORF">SAMN04488035_1172</name>
</gene>
<dbReference type="GO" id="GO:0003700">
    <property type="term" value="F:DNA-binding transcription factor activity"/>
    <property type="evidence" value="ECO:0007669"/>
    <property type="project" value="InterPro"/>
</dbReference>
<dbReference type="RefSeq" id="WP_093376097.1">
    <property type="nucleotide sequence ID" value="NZ_BNAN01000002.1"/>
</dbReference>
<dbReference type="Pfam" id="PF13411">
    <property type="entry name" value="MerR_1"/>
    <property type="match status" value="1"/>
</dbReference>
<dbReference type="Proteomes" id="UP000198520">
    <property type="component" value="Unassembled WGS sequence"/>
</dbReference>
<keyword evidence="1 3" id="KW-0238">DNA-binding</keyword>
<dbReference type="PANTHER" id="PTHR30204:SF93">
    <property type="entry name" value="HTH MERR-TYPE DOMAIN-CONTAINING PROTEIN"/>
    <property type="match status" value="1"/>
</dbReference>
<dbReference type="GO" id="GO:0003677">
    <property type="term" value="F:DNA binding"/>
    <property type="evidence" value="ECO:0007669"/>
    <property type="project" value="UniProtKB-KW"/>
</dbReference>